<name>A0A6I6JPI6_9BACT</name>
<organism evidence="2 3">
    <name type="scientific">Maribellus comscasis</name>
    <dbReference type="NCBI Taxonomy" id="2681766"/>
    <lineage>
        <taxon>Bacteria</taxon>
        <taxon>Pseudomonadati</taxon>
        <taxon>Bacteroidota</taxon>
        <taxon>Bacteroidia</taxon>
        <taxon>Marinilabiliales</taxon>
        <taxon>Prolixibacteraceae</taxon>
        <taxon>Maribellus</taxon>
    </lineage>
</organism>
<proteinExistence type="predicted"/>
<reference evidence="2 3" key="1">
    <citation type="submission" date="2019-11" db="EMBL/GenBank/DDBJ databases">
        <authorList>
            <person name="Zheng R.K."/>
            <person name="Sun C.M."/>
        </authorList>
    </citation>
    <scope>NUCLEOTIDE SEQUENCE [LARGE SCALE GENOMIC DNA]</scope>
    <source>
        <strain evidence="2 3">WC007</strain>
    </source>
</reference>
<feature type="signal peptide" evidence="1">
    <location>
        <begin position="1"/>
        <end position="19"/>
    </location>
</feature>
<accession>A0A6I6JPI6</accession>
<protein>
    <recommendedName>
        <fullName evidence="4">Carboxypeptidase-like regulatory domain-containing protein</fullName>
    </recommendedName>
</protein>
<keyword evidence="1" id="KW-0732">Signal</keyword>
<dbReference type="Proteomes" id="UP000428260">
    <property type="component" value="Chromosome"/>
</dbReference>
<dbReference type="Gene3D" id="2.60.40.1120">
    <property type="entry name" value="Carboxypeptidase-like, regulatory domain"/>
    <property type="match status" value="1"/>
</dbReference>
<dbReference type="KEGG" id="mcos:GM418_14765"/>
<sequence>MKKIIIIVTLFFSTWIASAQNGSKVVETIKGKVINVATNEPVAYTNIGLEGTLYGTASNADGDFELKIPEELASKNIYFSAVGFKNKTFPVTDLYGKEYSVIKLESQSYDIGNIDIAAQSKVLIRILRMAAENTPYNFIGGPYNLICSYENNKTINDTTQTNQKANVTIYDKSGYTNPSKLDAFQSVKYAVEKDTEYETDYRFSTGTNNIGELLDFDWVRSGSSVLNPDLLADFRLTLEDEPVVNGDECWTIAFKQTVPTLAGSGDFYATFFEGKITIKKEDYSVKKIEGTIHSKQNSLQGRSLAVTNSSLKVKKDVSYQYTINYANLKPELIQVEKKYKMDGSQIQEQISLQVNQVQTTNVTALQSRDYFSGE</sequence>
<dbReference type="InterPro" id="IPR008969">
    <property type="entry name" value="CarboxyPept-like_regulatory"/>
</dbReference>
<dbReference type="Pfam" id="PF13715">
    <property type="entry name" value="CarbopepD_reg_2"/>
    <property type="match status" value="1"/>
</dbReference>
<dbReference type="SUPFAM" id="SSF49464">
    <property type="entry name" value="Carboxypeptidase regulatory domain-like"/>
    <property type="match status" value="1"/>
</dbReference>
<keyword evidence="3" id="KW-1185">Reference proteome</keyword>
<feature type="chain" id="PRO_5026113136" description="Carboxypeptidase-like regulatory domain-containing protein" evidence="1">
    <location>
        <begin position="20"/>
        <end position="374"/>
    </location>
</feature>
<dbReference type="AlphaFoldDB" id="A0A6I6JPI6"/>
<dbReference type="EMBL" id="CP046401">
    <property type="protein sequence ID" value="QGY44885.1"/>
    <property type="molecule type" value="Genomic_DNA"/>
</dbReference>
<evidence type="ECO:0008006" key="4">
    <source>
        <dbReference type="Google" id="ProtNLM"/>
    </source>
</evidence>
<dbReference type="RefSeq" id="WP_158867618.1">
    <property type="nucleotide sequence ID" value="NZ_CP046401.1"/>
</dbReference>
<evidence type="ECO:0000313" key="2">
    <source>
        <dbReference type="EMBL" id="QGY44885.1"/>
    </source>
</evidence>
<gene>
    <name evidence="2" type="ORF">GM418_14765</name>
</gene>
<evidence type="ECO:0000313" key="3">
    <source>
        <dbReference type="Proteomes" id="UP000428260"/>
    </source>
</evidence>
<evidence type="ECO:0000256" key="1">
    <source>
        <dbReference type="SAM" id="SignalP"/>
    </source>
</evidence>